<keyword evidence="3" id="KW-1185">Reference proteome</keyword>
<keyword evidence="1" id="KW-1133">Transmembrane helix</keyword>
<organism evidence="2 3">
    <name type="scientific">Deinococcus lacus</name>
    <dbReference type="NCBI Taxonomy" id="392561"/>
    <lineage>
        <taxon>Bacteria</taxon>
        <taxon>Thermotogati</taxon>
        <taxon>Deinococcota</taxon>
        <taxon>Deinococci</taxon>
        <taxon>Deinococcales</taxon>
        <taxon>Deinococcaceae</taxon>
        <taxon>Deinococcus</taxon>
    </lineage>
</organism>
<evidence type="ECO:0000313" key="3">
    <source>
        <dbReference type="Proteomes" id="UP001596297"/>
    </source>
</evidence>
<comment type="caution">
    <text evidence="2">The sequence shown here is derived from an EMBL/GenBank/DDBJ whole genome shotgun (WGS) entry which is preliminary data.</text>
</comment>
<gene>
    <name evidence="2" type="ORF">ACFP81_08325</name>
</gene>
<feature type="transmembrane region" description="Helical" evidence="1">
    <location>
        <begin position="57"/>
        <end position="77"/>
    </location>
</feature>
<keyword evidence="1" id="KW-0472">Membrane</keyword>
<keyword evidence="1" id="KW-0812">Transmembrane</keyword>
<evidence type="ECO:0000313" key="2">
    <source>
        <dbReference type="EMBL" id="MFC6592010.1"/>
    </source>
</evidence>
<dbReference type="Proteomes" id="UP001596297">
    <property type="component" value="Unassembled WGS sequence"/>
</dbReference>
<proteinExistence type="predicted"/>
<protein>
    <recommendedName>
        <fullName evidence="4">DUF3592 domain-containing protein</fullName>
    </recommendedName>
</protein>
<dbReference type="EMBL" id="JBHSWD010000001">
    <property type="protein sequence ID" value="MFC6592010.1"/>
    <property type="molecule type" value="Genomic_DNA"/>
</dbReference>
<accession>A0ABW1YFR5</accession>
<sequence length="209" mass="22580">MTLGHQKPGKLQLHYFRRGEEYFNEKRFELWGVGGHPEVIEAVWQGRPDQRPAPSGVPVWVGPVLVLGTPLVALIAINGEQWVAQGWFWAAAAALLVGLVLLGARQGRQQLKKMAADAKTRPGMTILVRGAPVSAAGRPLETQPVPGHPFHQLEVSARPGEWIEVLPPTSPAAKAAATKVALHFPAATPDDILLCQRGHAQYLGRDLGS</sequence>
<dbReference type="RefSeq" id="WP_380083026.1">
    <property type="nucleotide sequence ID" value="NZ_JBHSWD010000001.1"/>
</dbReference>
<reference evidence="3" key="1">
    <citation type="journal article" date="2019" name="Int. J. Syst. Evol. Microbiol.">
        <title>The Global Catalogue of Microorganisms (GCM) 10K type strain sequencing project: providing services to taxonomists for standard genome sequencing and annotation.</title>
        <authorList>
            <consortium name="The Broad Institute Genomics Platform"/>
            <consortium name="The Broad Institute Genome Sequencing Center for Infectious Disease"/>
            <person name="Wu L."/>
            <person name="Ma J."/>
        </authorList>
    </citation>
    <scope>NUCLEOTIDE SEQUENCE [LARGE SCALE GENOMIC DNA]</scope>
    <source>
        <strain evidence="3">CGMCC 1.15772</strain>
    </source>
</reference>
<name>A0ABW1YFR5_9DEIO</name>
<evidence type="ECO:0000256" key="1">
    <source>
        <dbReference type="SAM" id="Phobius"/>
    </source>
</evidence>
<evidence type="ECO:0008006" key="4">
    <source>
        <dbReference type="Google" id="ProtNLM"/>
    </source>
</evidence>
<feature type="transmembrane region" description="Helical" evidence="1">
    <location>
        <begin position="83"/>
        <end position="104"/>
    </location>
</feature>